<dbReference type="EMBL" id="HBUE01269228">
    <property type="protein sequence ID" value="CAG6563050.1"/>
    <property type="molecule type" value="Transcribed_RNA"/>
</dbReference>
<proteinExistence type="predicted"/>
<sequence length="148" mass="16172">MWVGSKYLFKLQPPKAAHHVRPAEVPGGIREAGGQRSPAAGIKQPAVHPFQLQHVSSGAVESPPRSQRRTQLDCLWPKVTPQESCHNQRYRHLDALYRSANAQPASTAVSVGLAAHQLSEHQVDDGPPGLERGQTAQHRHQAVVLGLR</sequence>
<accession>A0A8D8GL05</accession>
<evidence type="ECO:0000313" key="2">
    <source>
        <dbReference type="EMBL" id="CAG6511616.1"/>
    </source>
</evidence>
<feature type="region of interest" description="Disordered" evidence="1">
    <location>
        <begin position="19"/>
        <end position="69"/>
    </location>
</feature>
<evidence type="ECO:0000256" key="1">
    <source>
        <dbReference type="SAM" id="MobiDB-lite"/>
    </source>
</evidence>
<name>A0A8D8GL05_CULPI</name>
<protein>
    <submittedName>
        <fullName evidence="2">(northern house mosquito) hypothetical protein</fullName>
    </submittedName>
</protein>
<organism evidence="2">
    <name type="scientific">Culex pipiens</name>
    <name type="common">House mosquito</name>
    <dbReference type="NCBI Taxonomy" id="7175"/>
    <lineage>
        <taxon>Eukaryota</taxon>
        <taxon>Metazoa</taxon>
        <taxon>Ecdysozoa</taxon>
        <taxon>Arthropoda</taxon>
        <taxon>Hexapoda</taxon>
        <taxon>Insecta</taxon>
        <taxon>Pterygota</taxon>
        <taxon>Neoptera</taxon>
        <taxon>Endopterygota</taxon>
        <taxon>Diptera</taxon>
        <taxon>Nematocera</taxon>
        <taxon>Culicoidea</taxon>
        <taxon>Culicidae</taxon>
        <taxon>Culicinae</taxon>
        <taxon>Culicini</taxon>
        <taxon>Culex</taxon>
        <taxon>Culex</taxon>
    </lineage>
</organism>
<dbReference type="EMBL" id="HBUE01163974">
    <property type="protein sequence ID" value="CAG6511616.1"/>
    <property type="molecule type" value="Transcribed_RNA"/>
</dbReference>
<dbReference type="AlphaFoldDB" id="A0A8D8GL05"/>
<reference evidence="2" key="1">
    <citation type="submission" date="2021-05" db="EMBL/GenBank/DDBJ databases">
        <authorList>
            <person name="Alioto T."/>
            <person name="Alioto T."/>
            <person name="Gomez Garrido J."/>
        </authorList>
    </citation>
    <scope>NUCLEOTIDE SEQUENCE</scope>
</reference>